<dbReference type="Proteomes" id="UP000178425">
    <property type="component" value="Unassembled WGS sequence"/>
</dbReference>
<name>A0A1F5WRW1_9BACT</name>
<evidence type="ECO:0000256" key="3">
    <source>
        <dbReference type="SAM" id="SignalP"/>
    </source>
</evidence>
<feature type="compositionally biased region" description="Pro residues" evidence="1">
    <location>
        <begin position="164"/>
        <end position="176"/>
    </location>
</feature>
<keyword evidence="2" id="KW-1133">Transmembrane helix</keyword>
<dbReference type="PROSITE" id="PS51841">
    <property type="entry name" value="LTD"/>
    <property type="match status" value="1"/>
</dbReference>
<keyword evidence="2" id="KW-0472">Membrane</keyword>
<organism evidence="5 6">
    <name type="scientific">Candidatus Giovannonibacteria bacterium RIFCSPHIGHO2_02_43_13</name>
    <dbReference type="NCBI Taxonomy" id="1798330"/>
    <lineage>
        <taxon>Bacteria</taxon>
        <taxon>Candidatus Giovannoniibacteriota</taxon>
    </lineage>
</organism>
<feature type="compositionally biased region" description="Basic and acidic residues" evidence="1">
    <location>
        <begin position="257"/>
        <end position="272"/>
    </location>
</feature>
<dbReference type="SUPFAM" id="SSF74853">
    <property type="entry name" value="Lamin A/C globular tail domain"/>
    <property type="match status" value="1"/>
</dbReference>
<protein>
    <recommendedName>
        <fullName evidence="4">LTD domain-containing protein</fullName>
    </recommendedName>
</protein>
<evidence type="ECO:0000256" key="1">
    <source>
        <dbReference type="SAM" id="MobiDB-lite"/>
    </source>
</evidence>
<gene>
    <name evidence="5" type="ORF">A2W54_00790</name>
</gene>
<feature type="compositionally biased region" description="Low complexity" evidence="1">
    <location>
        <begin position="177"/>
        <end position="197"/>
    </location>
</feature>
<feature type="compositionally biased region" description="Polar residues" evidence="1">
    <location>
        <begin position="273"/>
        <end position="286"/>
    </location>
</feature>
<proteinExistence type="predicted"/>
<keyword evidence="3" id="KW-0732">Signal</keyword>
<feature type="chain" id="PRO_5009522230" description="LTD domain-containing protein" evidence="3">
    <location>
        <begin position="22"/>
        <end position="323"/>
    </location>
</feature>
<evidence type="ECO:0000256" key="2">
    <source>
        <dbReference type="SAM" id="Phobius"/>
    </source>
</evidence>
<keyword evidence="2" id="KW-0812">Transmembrane</keyword>
<dbReference type="Pfam" id="PF00932">
    <property type="entry name" value="LTD"/>
    <property type="match status" value="1"/>
</dbReference>
<feature type="compositionally biased region" description="Polar residues" evidence="1">
    <location>
        <begin position="227"/>
        <end position="237"/>
    </location>
</feature>
<feature type="signal peptide" evidence="3">
    <location>
        <begin position="1"/>
        <end position="21"/>
    </location>
</feature>
<dbReference type="EMBL" id="MFHI01000029">
    <property type="protein sequence ID" value="OGF78402.1"/>
    <property type="molecule type" value="Genomic_DNA"/>
</dbReference>
<sequence length="323" mass="33782">MLRKRFFIFIIFLMVAMPAYAGVVINEVAWMGTVNSAQDEWIELYSDTGQSFEGWTLSTADGGMNIQLSGAISAGGYFLIERTNDDTVPGITADLIKTFGSGLGNSGDILILKDAGGVEIDNVDGSGAWSIGGSNETKETLQRSLSGWVTKFGTPKASNGWEAPLPPEQTPTPTPTPTSTLTPTPTTTPITTTTPATTPTPPTTSVIYVFPTPSPEPSAVPSLAPTPVSSPQPSSHLAPTGAPETSPIYNSANAPKAKKDPAPKATAKKEVSNTKAANVSETSVNNNAEGRANEEYFWLLGGVLGGAVLGLLCVIIAKWKKSP</sequence>
<accession>A0A1F5WRW1</accession>
<feature type="region of interest" description="Disordered" evidence="1">
    <location>
        <begin position="152"/>
        <end position="286"/>
    </location>
</feature>
<reference evidence="5 6" key="1">
    <citation type="journal article" date="2016" name="Nat. Commun.">
        <title>Thousands of microbial genomes shed light on interconnected biogeochemical processes in an aquifer system.</title>
        <authorList>
            <person name="Anantharaman K."/>
            <person name="Brown C.T."/>
            <person name="Hug L.A."/>
            <person name="Sharon I."/>
            <person name="Castelle C.J."/>
            <person name="Probst A.J."/>
            <person name="Thomas B.C."/>
            <person name="Singh A."/>
            <person name="Wilkins M.J."/>
            <person name="Karaoz U."/>
            <person name="Brodie E.L."/>
            <person name="Williams K.H."/>
            <person name="Hubbard S.S."/>
            <person name="Banfield J.F."/>
        </authorList>
    </citation>
    <scope>NUCLEOTIDE SEQUENCE [LARGE SCALE GENOMIC DNA]</scope>
</reference>
<feature type="domain" description="LTD" evidence="4">
    <location>
        <begin position="12"/>
        <end position="127"/>
    </location>
</feature>
<evidence type="ECO:0000313" key="6">
    <source>
        <dbReference type="Proteomes" id="UP000178425"/>
    </source>
</evidence>
<dbReference type="AlphaFoldDB" id="A0A1F5WRW1"/>
<feature type="transmembrane region" description="Helical" evidence="2">
    <location>
        <begin position="296"/>
        <end position="317"/>
    </location>
</feature>
<dbReference type="InterPro" id="IPR001322">
    <property type="entry name" value="Lamin_tail_dom"/>
</dbReference>
<dbReference type="InterPro" id="IPR036415">
    <property type="entry name" value="Lamin_tail_dom_sf"/>
</dbReference>
<evidence type="ECO:0000313" key="5">
    <source>
        <dbReference type="EMBL" id="OGF78402.1"/>
    </source>
</evidence>
<evidence type="ECO:0000259" key="4">
    <source>
        <dbReference type="PROSITE" id="PS51841"/>
    </source>
</evidence>
<comment type="caution">
    <text evidence="5">The sequence shown here is derived from an EMBL/GenBank/DDBJ whole genome shotgun (WGS) entry which is preliminary data.</text>
</comment>